<evidence type="ECO:0000256" key="1">
    <source>
        <dbReference type="SAM" id="Phobius"/>
    </source>
</evidence>
<dbReference type="OrthoDB" id="2346608at2759"/>
<comment type="caution">
    <text evidence="2">The sequence shown here is derived from an EMBL/GenBank/DDBJ whole genome shotgun (WGS) entry which is preliminary data.</text>
</comment>
<proteinExistence type="predicted"/>
<accession>A0A015KAR3</accession>
<gene>
    <name evidence="2" type="ORF">RirG_011060</name>
</gene>
<keyword evidence="1" id="KW-0472">Membrane</keyword>
<feature type="transmembrane region" description="Helical" evidence="1">
    <location>
        <begin position="38"/>
        <end position="56"/>
    </location>
</feature>
<dbReference type="HOGENOM" id="CLU_2147213_0_0_1"/>
<dbReference type="STRING" id="1432141.A0A015KAR3"/>
<evidence type="ECO:0000313" key="3">
    <source>
        <dbReference type="Proteomes" id="UP000022910"/>
    </source>
</evidence>
<keyword evidence="3" id="KW-1185">Reference proteome</keyword>
<reference evidence="2 3" key="1">
    <citation type="submission" date="2014-02" db="EMBL/GenBank/DDBJ databases">
        <title>Single nucleus genome sequencing reveals high similarity among nuclei of an endomycorrhizal fungus.</title>
        <authorList>
            <person name="Lin K."/>
            <person name="Geurts R."/>
            <person name="Zhang Z."/>
            <person name="Limpens E."/>
            <person name="Saunders D.G."/>
            <person name="Mu D."/>
            <person name="Pang E."/>
            <person name="Cao H."/>
            <person name="Cha H."/>
            <person name="Lin T."/>
            <person name="Zhou Q."/>
            <person name="Shang Y."/>
            <person name="Li Y."/>
            <person name="Ivanov S."/>
            <person name="Sharma T."/>
            <person name="Velzen R.V."/>
            <person name="Ruijter N.D."/>
            <person name="Aanen D.K."/>
            <person name="Win J."/>
            <person name="Kamoun S."/>
            <person name="Bisseling T."/>
            <person name="Huang S."/>
        </authorList>
    </citation>
    <scope>NUCLEOTIDE SEQUENCE [LARGE SCALE GENOMIC DNA]</scope>
    <source>
        <strain evidence="3">DAOM197198w</strain>
    </source>
</reference>
<dbReference type="SMR" id="A0A015KAR3"/>
<sequence length="112" mass="13063">MWVLYQRHDYPTGTTPTPNVGTALTKNVPTKNADSNSLVNRLLTASIFGTLVFYLIHKFIRPAQRLWEYLMNKNNKPKSRQMSDKQQQTIEKYAKILEIKEKLPMIIQNVEI</sequence>
<dbReference type="EMBL" id="JEMT01007408">
    <property type="protein sequence ID" value="EXX78872.1"/>
    <property type="molecule type" value="Genomic_DNA"/>
</dbReference>
<name>A0A015KAR3_RHIIW</name>
<evidence type="ECO:0000313" key="2">
    <source>
        <dbReference type="EMBL" id="EXX78872.1"/>
    </source>
</evidence>
<organism evidence="2 3">
    <name type="scientific">Rhizophagus irregularis (strain DAOM 197198w)</name>
    <name type="common">Glomus intraradices</name>
    <dbReference type="NCBI Taxonomy" id="1432141"/>
    <lineage>
        <taxon>Eukaryota</taxon>
        <taxon>Fungi</taxon>
        <taxon>Fungi incertae sedis</taxon>
        <taxon>Mucoromycota</taxon>
        <taxon>Glomeromycotina</taxon>
        <taxon>Glomeromycetes</taxon>
        <taxon>Glomerales</taxon>
        <taxon>Glomeraceae</taxon>
        <taxon>Rhizophagus</taxon>
    </lineage>
</organism>
<keyword evidence="1" id="KW-0812">Transmembrane</keyword>
<keyword evidence="1" id="KW-1133">Transmembrane helix</keyword>
<protein>
    <submittedName>
        <fullName evidence="2">Uncharacterized protein</fullName>
    </submittedName>
</protein>
<dbReference type="AlphaFoldDB" id="A0A015KAR3"/>
<dbReference type="Proteomes" id="UP000022910">
    <property type="component" value="Unassembled WGS sequence"/>
</dbReference>